<dbReference type="CDD" id="cd00715">
    <property type="entry name" value="GPATase_N"/>
    <property type="match status" value="1"/>
</dbReference>
<keyword evidence="10" id="KW-0460">Magnesium</keyword>
<comment type="catalytic activity">
    <reaction evidence="8">
        <text>5-phospho-beta-D-ribosylamine + L-glutamate + diphosphate = 5-phospho-alpha-D-ribose 1-diphosphate + L-glutamine + H2O</text>
        <dbReference type="Rhea" id="RHEA:14905"/>
        <dbReference type="ChEBI" id="CHEBI:15377"/>
        <dbReference type="ChEBI" id="CHEBI:29985"/>
        <dbReference type="ChEBI" id="CHEBI:33019"/>
        <dbReference type="ChEBI" id="CHEBI:58017"/>
        <dbReference type="ChEBI" id="CHEBI:58359"/>
        <dbReference type="ChEBI" id="CHEBI:58681"/>
        <dbReference type="EC" id="2.4.2.14"/>
    </reaction>
</comment>
<comment type="pathway">
    <text evidence="1 8">Purine metabolism; IMP biosynthesis via de novo pathway; N(1)-(5-phospho-D-ribosyl)glycinamide from 5-phospho-alpha-D-ribose 1-diphosphate: step 1/2.</text>
</comment>
<sequence length="547" mass="61274">MCGIIAVLLANKHEHCNQMLYDGLTVLQHRGQDAAGIMTAHKGRLHLRKDNGLVRDVFKQNHMLSLLGHMGIGHCRYPTAGSSSSCESQPFYTNSPYGLALAHNGNLTNSHELASDLKNSNFRHVNTDSDSEMLLNILADELLKQNSHPLNVDQIFDAVAQLYKRCRGGYSVVCLINGHGILAFRDPFGIRPLVFGSRKSVYGIYTYMHASCIGLQHYYPWFSYILFVLGTDYSIASESVAIDALSFSLVRDVAPGEAIFVRPDGELFTRQCAPSARLSPCIFEHVYFARPDSVMDGISVYQARRNMGTKLAEKILRLKPDHAIDVIIPIPDTSRTSALEMSHRMNIPYREGFVKNRYIARTFIMPGQVARKKTVRMKLNAIKSEFEGKVVLLVDDSIVRGTTGRQIVQIARESGAKAVYFASAAPCIRHPNVYGIDMPTREELIAHNRTEVQIAEELTADWVIFQDLNDLKASCNQENPTIAEWDASCFDGHYVTGDINEAYFKRLHDERNDARMELKNVGGTVPLYRTFSDPASDDVIDIHNNSQ</sequence>
<dbReference type="PROSITE" id="PS51278">
    <property type="entry name" value="GATASE_TYPE_2"/>
    <property type="match status" value="1"/>
</dbReference>
<evidence type="ECO:0000256" key="6">
    <source>
        <dbReference type="ARBA" id="ARBA00022755"/>
    </source>
</evidence>
<evidence type="ECO:0000256" key="5">
    <source>
        <dbReference type="ARBA" id="ARBA00022679"/>
    </source>
</evidence>
<keyword evidence="6 8" id="KW-0658">Purine biosynthesis</keyword>
<dbReference type="GO" id="GO:0046872">
    <property type="term" value="F:metal ion binding"/>
    <property type="evidence" value="ECO:0007669"/>
    <property type="project" value="UniProtKB-KW"/>
</dbReference>
<evidence type="ECO:0000256" key="8">
    <source>
        <dbReference type="PIRNR" id="PIRNR000485"/>
    </source>
</evidence>
<evidence type="ECO:0000256" key="10">
    <source>
        <dbReference type="PIRSR" id="PIRSR000485-2"/>
    </source>
</evidence>
<evidence type="ECO:0000256" key="4">
    <source>
        <dbReference type="ARBA" id="ARBA00022676"/>
    </source>
</evidence>
<gene>
    <name evidence="12" type="ORF">DYB31_009809</name>
</gene>
<dbReference type="Pfam" id="PF13522">
    <property type="entry name" value="GATase_6"/>
    <property type="match status" value="1"/>
</dbReference>
<dbReference type="CDD" id="cd06223">
    <property type="entry name" value="PRTases_typeI"/>
    <property type="match status" value="1"/>
</dbReference>
<dbReference type="EC" id="2.4.2.14" evidence="3 8"/>
<protein>
    <recommendedName>
        <fullName evidence="3 8">Amidophosphoribosyltransferase</fullName>
        <shortName evidence="8">ATase</shortName>
        <ecNumber evidence="3 8">2.4.2.14</ecNumber>
    </recommendedName>
    <alternativeName>
        <fullName evidence="8">Glutamine phosphoribosylpyrophosphate amidotransferase</fullName>
    </alternativeName>
</protein>
<dbReference type="InterPro" id="IPR000836">
    <property type="entry name" value="PRTase_dom"/>
</dbReference>
<dbReference type="InterPro" id="IPR029057">
    <property type="entry name" value="PRTase-like"/>
</dbReference>
<name>A0A397FE41_APHAT</name>
<evidence type="ECO:0000313" key="13">
    <source>
        <dbReference type="Proteomes" id="UP000266196"/>
    </source>
</evidence>
<keyword evidence="4 8" id="KW-0328">Glycosyltransferase</keyword>
<dbReference type="SUPFAM" id="SSF56235">
    <property type="entry name" value="N-terminal nucleophile aminohydrolases (Ntn hydrolases)"/>
    <property type="match status" value="1"/>
</dbReference>
<organism evidence="12 13">
    <name type="scientific">Aphanomyces astaci</name>
    <name type="common">Crayfish plague agent</name>
    <dbReference type="NCBI Taxonomy" id="112090"/>
    <lineage>
        <taxon>Eukaryota</taxon>
        <taxon>Sar</taxon>
        <taxon>Stramenopiles</taxon>
        <taxon>Oomycota</taxon>
        <taxon>Saprolegniomycetes</taxon>
        <taxon>Saprolegniales</taxon>
        <taxon>Verrucalvaceae</taxon>
        <taxon>Aphanomyces</taxon>
    </lineage>
</organism>
<accession>A0A397FE41</accession>
<dbReference type="SUPFAM" id="SSF53271">
    <property type="entry name" value="PRTase-like"/>
    <property type="match status" value="1"/>
</dbReference>
<feature type="binding site" evidence="10">
    <location>
        <position position="395"/>
    </location>
    <ligand>
        <name>Mg(2+)</name>
        <dbReference type="ChEBI" id="CHEBI:18420"/>
    </ligand>
</feature>
<dbReference type="InterPro" id="IPR035584">
    <property type="entry name" value="PurF_N"/>
</dbReference>
<dbReference type="InterPro" id="IPR029055">
    <property type="entry name" value="Ntn_hydrolases_N"/>
</dbReference>
<proteinExistence type="inferred from homology"/>
<dbReference type="Proteomes" id="UP000266196">
    <property type="component" value="Unassembled WGS sequence"/>
</dbReference>
<comment type="similarity">
    <text evidence="2 8">In the C-terminal section; belongs to the purine/pyrimidine phosphoribosyltransferase family.</text>
</comment>
<dbReference type="InterPro" id="IPR005854">
    <property type="entry name" value="PurF"/>
</dbReference>
<dbReference type="HAMAP" id="MF_01931">
    <property type="entry name" value="PurF"/>
    <property type="match status" value="1"/>
</dbReference>
<reference evidence="12 13" key="1">
    <citation type="submission" date="2018-08" db="EMBL/GenBank/DDBJ databases">
        <title>Aphanomyces genome sequencing and annotation.</title>
        <authorList>
            <person name="Minardi D."/>
            <person name="Oidtmann B."/>
            <person name="Van Der Giezen M."/>
            <person name="Studholme D.J."/>
        </authorList>
    </citation>
    <scope>NUCLEOTIDE SEQUENCE [LARGE SCALE GENOMIC DNA]</scope>
    <source>
        <strain evidence="12 13">197901</strain>
    </source>
</reference>
<dbReference type="InterPro" id="IPR017932">
    <property type="entry name" value="GATase_2_dom"/>
</dbReference>
<dbReference type="GO" id="GO:0006189">
    <property type="term" value="P:'de novo' IMP biosynthetic process"/>
    <property type="evidence" value="ECO:0007669"/>
    <property type="project" value="UniProtKB-UniPathway"/>
</dbReference>
<dbReference type="PANTHER" id="PTHR11907">
    <property type="entry name" value="AMIDOPHOSPHORIBOSYLTRANSFERASE"/>
    <property type="match status" value="1"/>
</dbReference>
<comment type="caution">
    <text evidence="12">The sequence shown here is derived from an EMBL/GenBank/DDBJ whole genome shotgun (WGS) entry which is preliminary data.</text>
</comment>
<evidence type="ECO:0000259" key="11">
    <source>
        <dbReference type="PROSITE" id="PS51278"/>
    </source>
</evidence>
<dbReference type="AlphaFoldDB" id="A0A397FE41"/>
<keyword evidence="5 8" id="KW-0808">Transferase</keyword>
<dbReference type="EMBL" id="QUTE01009081">
    <property type="protein sequence ID" value="RHZ20924.1"/>
    <property type="molecule type" value="Genomic_DNA"/>
</dbReference>
<dbReference type="PIRSF" id="PIRSF000485">
    <property type="entry name" value="Amd_phspho_trans"/>
    <property type="match status" value="1"/>
</dbReference>
<evidence type="ECO:0000256" key="2">
    <source>
        <dbReference type="ARBA" id="ARBA00010138"/>
    </source>
</evidence>
<dbReference type="GO" id="GO:0004044">
    <property type="term" value="F:amidophosphoribosyltransferase activity"/>
    <property type="evidence" value="ECO:0007669"/>
    <property type="project" value="UniProtKB-EC"/>
</dbReference>
<comment type="cofactor">
    <cofactor evidence="10">
        <name>Mg(2+)</name>
        <dbReference type="ChEBI" id="CHEBI:18420"/>
    </cofactor>
    <text evidence="10">Binds 1 Mg(2+) ion per subunit.</text>
</comment>
<feature type="domain" description="Glutamine amidotransferase type-2" evidence="11">
    <location>
        <begin position="2"/>
        <end position="264"/>
    </location>
</feature>
<keyword evidence="7" id="KW-0315">Glutamine amidotransferase</keyword>
<evidence type="ECO:0000313" key="12">
    <source>
        <dbReference type="EMBL" id="RHZ20924.1"/>
    </source>
</evidence>
<keyword evidence="10" id="KW-0479">Metal-binding</keyword>
<dbReference type="UniPathway" id="UPA00074">
    <property type="reaction ID" value="UER00124"/>
</dbReference>
<evidence type="ECO:0000256" key="3">
    <source>
        <dbReference type="ARBA" id="ARBA00011941"/>
    </source>
</evidence>
<feature type="binding site" evidence="10">
    <location>
        <position position="333"/>
    </location>
    <ligand>
        <name>Mg(2+)</name>
        <dbReference type="ChEBI" id="CHEBI:18420"/>
    </ligand>
</feature>
<dbReference type="GO" id="GO:0009113">
    <property type="term" value="P:purine nucleobase biosynthetic process"/>
    <property type="evidence" value="ECO:0007669"/>
    <property type="project" value="InterPro"/>
</dbReference>
<feature type="active site" description="Nucleophile" evidence="9">
    <location>
        <position position="2"/>
    </location>
</feature>
<evidence type="ECO:0000256" key="9">
    <source>
        <dbReference type="PIRSR" id="PIRSR000485-1"/>
    </source>
</evidence>
<evidence type="ECO:0000256" key="1">
    <source>
        <dbReference type="ARBA" id="ARBA00005209"/>
    </source>
</evidence>
<dbReference type="Gene3D" id="3.60.20.10">
    <property type="entry name" value="Glutamine Phosphoribosylpyrophosphate, subunit 1, domain 1"/>
    <property type="match status" value="1"/>
</dbReference>
<evidence type="ECO:0000256" key="7">
    <source>
        <dbReference type="ARBA" id="ARBA00022962"/>
    </source>
</evidence>
<dbReference type="Gene3D" id="3.40.50.2020">
    <property type="match status" value="1"/>
</dbReference>
<dbReference type="VEuPathDB" id="FungiDB:H257_10190"/>
<feature type="binding site" evidence="10">
    <location>
        <position position="396"/>
    </location>
    <ligand>
        <name>Mg(2+)</name>
        <dbReference type="ChEBI" id="CHEBI:18420"/>
    </ligand>
</feature>